<accession>A0AAV4C7V1</accession>
<evidence type="ECO:0000313" key="2">
    <source>
        <dbReference type="EMBL" id="GFO27421.1"/>
    </source>
</evidence>
<evidence type="ECO:0000313" key="3">
    <source>
        <dbReference type="Proteomes" id="UP000735302"/>
    </source>
</evidence>
<dbReference type="EMBL" id="BLXT01005922">
    <property type="protein sequence ID" value="GFO27421.1"/>
    <property type="molecule type" value="Genomic_DNA"/>
</dbReference>
<proteinExistence type="predicted"/>
<dbReference type="Proteomes" id="UP000735302">
    <property type="component" value="Unassembled WGS sequence"/>
</dbReference>
<protein>
    <submittedName>
        <fullName evidence="2">Neuroglobin</fullName>
    </submittedName>
</protein>
<keyword evidence="3" id="KW-1185">Reference proteome</keyword>
<sequence>MGQGKKWGGWVKEEQIFSLVVGPADLTCLERVRTAGLVFVKLKTKQGSVMAESANNITAPGGGGGAVQPPSPPAPDPRLPLTPMQVFKLKKNWKGVKRRLEDTGVEMLIR</sequence>
<dbReference type="AlphaFoldDB" id="A0AAV4C7V1"/>
<gene>
    <name evidence="2" type="ORF">PoB_005392600</name>
</gene>
<comment type="caution">
    <text evidence="2">The sequence shown here is derived from an EMBL/GenBank/DDBJ whole genome shotgun (WGS) entry which is preliminary data.</text>
</comment>
<feature type="region of interest" description="Disordered" evidence="1">
    <location>
        <begin position="54"/>
        <end position="81"/>
    </location>
</feature>
<evidence type="ECO:0000256" key="1">
    <source>
        <dbReference type="SAM" id="MobiDB-lite"/>
    </source>
</evidence>
<feature type="compositionally biased region" description="Pro residues" evidence="1">
    <location>
        <begin position="69"/>
        <end position="80"/>
    </location>
</feature>
<organism evidence="2 3">
    <name type="scientific">Plakobranchus ocellatus</name>
    <dbReference type="NCBI Taxonomy" id="259542"/>
    <lineage>
        <taxon>Eukaryota</taxon>
        <taxon>Metazoa</taxon>
        <taxon>Spiralia</taxon>
        <taxon>Lophotrochozoa</taxon>
        <taxon>Mollusca</taxon>
        <taxon>Gastropoda</taxon>
        <taxon>Heterobranchia</taxon>
        <taxon>Euthyneura</taxon>
        <taxon>Panpulmonata</taxon>
        <taxon>Sacoglossa</taxon>
        <taxon>Placobranchoidea</taxon>
        <taxon>Plakobranchidae</taxon>
        <taxon>Plakobranchus</taxon>
    </lineage>
</organism>
<reference evidence="2 3" key="1">
    <citation type="journal article" date="2021" name="Elife">
        <title>Chloroplast acquisition without the gene transfer in kleptoplastic sea slugs, Plakobranchus ocellatus.</title>
        <authorList>
            <person name="Maeda T."/>
            <person name="Takahashi S."/>
            <person name="Yoshida T."/>
            <person name="Shimamura S."/>
            <person name="Takaki Y."/>
            <person name="Nagai Y."/>
            <person name="Toyoda A."/>
            <person name="Suzuki Y."/>
            <person name="Arimoto A."/>
            <person name="Ishii H."/>
            <person name="Satoh N."/>
            <person name="Nishiyama T."/>
            <person name="Hasebe M."/>
            <person name="Maruyama T."/>
            <person name="Minagawa J."/>
            <person name="Obokata J."/>
            <person name="Shigenobu S."/>
        </authorList>
    </citation>
    <scope>NUCLEOTIDE SEQUENCE [LARGE SCALE GENOMIC DNA]</scope>
</reference>
<name>A0AAV4C7V1_9GAST</name>